<dbReference type="FunFam" id="3.40.50.300:FF:000134">
    <property type="entry name" value="Iron-enterobactin ABC transporter ATP-binding protein"/>
    <property type="match status" value="1"/>
</dbReference>
<dbReference type="AlphaFoldDB" id="A0A850T844"/>
<evidence type="ECO:0000256" key="3">
    <source>
        <dbReference type="ARBA" id="ARBA00022840"/>
    </source>
</evidence>
<proteinExistence type="predicted"/>
<dbReference type="PROSITE" id="PS00211">
    <property type="entry name" value="ABC_TRANSPORTER_1"/>
    <property type="match status" value="1"/>
</dbReference>
<evidence type="ECO:0000259" key="6">
    <source>
        <dbReference type="PROSITE" id="PS50893"/>
    </source>
</evidence>
<dbReference type="PANTHER" id="PTHR42794:SF1">
    <property type="entry name" value="HEMIN IMPORT ATP-BINDING PROTEIN HMUV"/>
    <property type="match status" value="1"/>
</dbReference>
<evidence type="ECO:0000256" key="5">
    <source>
        <dbReference type="ARBA" id="ARBA00037066"/>
    </source>
</evidence>
<dbReference type="Gene3D" id="3.40.50.300">
    <property type="entry name" value="P-loop containing nucleotide triphosphate hydrolases"/>
    <property type="match status" value="1"/>
</dbReference>
<sequence length="256" mass="27722">MGYTLKDICFSYENRVIFSGISLEMETGGFHGVLGPNGSGKTTLLDLLTGHLKPENGNILLDGRRLDGFDAGELAKKCALVPQDFRVNFPFTVAQVVMMGRYPHLGRFSAPGAKDRELVAQAMAATGISDFSGRHVTELSGGERQRVVFARALAQDAACLILDEATSNLDIGHTLALMTLAADRVKNNGLTVISVMQDLNLAARFCRSLVFLKNGRVAAHGPVDEVFTASVIKEVFDVSSSVYFDEIIHCKQVTIL</sequence>
<keyword evidence="4" id="KW-1278">Translocase</keyword>
<keyword evidence="3 7" id="KW-0067">ATP-binding</keyword>
<feature type="domain" description="ABC transporter" evidence="6">
    <location>
        <begin position="3"/>
        <end position="239"/>
    </location>
</feature>
<dbReference type="Pfam" id="PF00005">
    <property type="entry name" value="ABC_tran"/>
    <property type="match status" value="1"/>
</dbReference>
<dbReference type="GO" id="GO:0005524">
    <property type="term" value="F:ATP binding"/>
    <property type="evidence" value="ECO:0007669"/>
    <property type="project" value="UniProtKB-KW"/>
</dbReference>
<keyword evidence="1" id="KW-0813">Transport</keyword>
<dbReference type="SMART" id="SM00382">
    <property type="entry name" value="AAA"/>
    <property type="match status" value="1"/>
</dbReference>
<evidence type="ECO:0000313" key="8">
    <source>
        <dbReference type="Proteomes" id="UP000553343"/>
    </source>
</evidence>
<protein>
    <submittedName>
        <fullName evidence="7">ABC transporter ATP-binding protein</fullName>
    </submittedName>
</protein>
<reference evidence="7 8" key="1">
    <citation type="submission" date="2020-06" db="EMBL/GenBank/DDBJ databases">
        <title>High-quality draft genome of sulfate reducer Desulfobacter latus type strain AcrS2 isolated from marine sediment.</title>
        <authorList>
            <person name="Hoppe M."/>
            <person name="Larsen C.K."/>
            <person name="Marshall I.P.G."/>
            <person name="Schramm A."/>
            <person name="Marietou A.G."/>
        </authorList>
    </citation>
    <scope>NUCLEOTIDE SEQUENCE [LARGE SCALE GENOMIC DNA]</scope>
    <source>
        <strain evidence="7 8">AcRS2</strain>
    </source>
</reference>
<dbReference type="CDD" id="cd03214">
    <property type="entry name" value="ABC_Iron-Siderophores_B12_Hemin"/>
    <property type="match status" value="1"/>
</dbReference>
<dbReference type="Proteomes" id="UP000553343">
    <property type="component" value="Unassembled WGS sequence"/>
</dbReference>
<accession>A0A850T844</accession>
<dbReference type="InterPro" id="IPR003439">
    <property type="entry name" value="ABC_transporter-like_ATP-bd"/>
</dbReference>
<evidence type="ECO:0000256" key="2">
    <source>
        <dbReference type="ARBA" id="ARBA00022741"/>
    </source>
</evidence>
<keyword evidence="2" id="KW-0547">Nucleotide-binding</keyword>
<evidence type="ECO:0000256" key="4">
    <source>
        <dbReference type="ARBA" id="ARBA00022967"/>
    </source>
</evidence>
<organism evidence="7 8">
    <name type="scientific">Desulfobacter latus</name>
    <dbReference type="NCBI Taxonomy" id="2292"/>
    <lineage>
        <taxon>Bacteria</taxon>
        <taxon>Pseudomonadati</taxon>
        <taxon>Thermodesulfobacteriota</taxon>
        <taxon>Desulfobacteria</taxon>
        <taxon>Desulfobacterales</taxon>
        <taxon>Desulfobacteraceae</taxon>
        <taxon>Desulfobacter</taxon>
    </lineage>
</organism>
<dbReference type="InterPro" id="IPR003593">
    <property type="entry name" value="AAA+_ATPase"/>
</dbReference>
<name>A0A850T844_9BACT</name>
<dbReference type="InterPro" id="IPR027417">
    <property type="entry name" value="P-loop_NTPase"/>
</dbReference>
<dbReference type="RefSeq" id="WP_178366760.1">
    <property type="nucleotide sequence ID" value="NZ_JACADJ010000030.1"/>
</dbReference>
<gene>
    <name evidence="7" type="ORF">HXW94_09950</name>
</gene>
<dbReference type="EMBL" id="JACADJ010000030">
    <property type="protein sequence ID" value="NWH05305.1"/>
    <property type="molecule type" value="Genomic_DNA"/>
</dbReference>
<keyword evidence="8" id="KW-1185">Reference proteome</keyword>
<evidence type="ECO:0000256" key="1">
    <source>
        <dbReference type="ARBA" id="ARBA00022448"/>
    </source>
</evidence>
<dbReference type="GO" id="GO:0016887">
    <property type="term" value="F:ATP hydrolysis activity"/>
    <property type="evidence" value="ECO:0007669"/>
    <property type="project" value="InterPro"/>
</dbReference>
<dbReference type="SUPFAM" id="SSF52540">
    <property type="entry name" value="P-loop containing nucleoside triphosphate hydrolases"/>
    <property type="match status" value="1"/>
</dbReference>
<dbReference type="PANTHER" id="PTHR42794">
    <property type="entry name" value="HEMIN IMPORT ATP-BINDING PROTEIN HMUV"/>
    <property type="match status" value="1"/>
</dbReference>
<comment type="function">
    <text evidence="5">Part of the ABC transporter complex HmuTUV involved in hemin import. Responsible for energy coupling to the transport system.</text>
</comment>
<comment type="caution">
    <text evidence="7">The sequence shown here is derived from an EMBL/GenBank/DDBJ whole genome shotgun (WGS) entry which is preliminary data.</text>
</comment>
<dbReference type="PROSITE" id="PS50893">
    <property type="entry name" value="ABC_TRANSPORTER_2"/>
    <property type="match status" value="1"/>
</dbReference>
<dbReference type="InterPro" id="IPR017871">
    <property type="entry name" value="ABC_transporter-like_CS"/>
</dbReference>
<evidence type="ECO:0000313" key="7">
    <source>
        <dbReference type="EMBL" id="NWH05305.1"/>
    </source>
</evidence>